<comment type="subcellular location">
    <subcellularLocation>
        <location evidence="2">Cell membrane</location>
    </subcellularLocation>
    <subcellularLocation>
        <location evidence="1">Membrane</location>
        <topology evidence="1">Multi-pass membrane protein</topology>
    </subcellularLocation>
</comment>
<dbReference type="InterPro" id="IPR017452">
    <property type="entry name" value="GPCR_Rhodpsn_7TM"/>
</dbReference>
<dbReference type="AlphaFoldDB" id="A0A8C5KZ30"/>
<evidence type="ECO:0000313" key="14">
    <source>
        <dbReference type="Ensembl" id="ENSJJAP00000018080.1"/>
    </source>
</evidence>
<dbReference type="InterPro" id="IPR000725">
    <property type="entry name" value="Olfact_rcpt"/>
</dbReference>
<feature type="domain" description="G-protein coupled receptors family 1 profile" evidence="13">
    <location>
        <begin position="33"/>
        <end position="130"/>
    </location>
</feature>
<evidence type="ECO:0000256" key="6">
    <source>
        <dbReference type="ARBA" id="ARBA00022725"/>
    </source>
</evidence>
<evidence type="ECO:0000256" key="3">
    <source>
        <dbReference type="ARBA" id="ARBA00022475"/>
    </source>
</evidence>
<evidence type="ECO:0000256" key="8">
    <source>
        <dbReference type="ARBA" id="ARBA00023040"/>
    </source>
</evidence>
<protein>
    <submittedName>
        <fullName evidence="14">Olfactory receptor 1151</fullName>
    </submittedName>
</protein>
<evidence type="ECO:0000256" key="2">
    <source>
        <dbReference type="ARBA" id="ARBA00004236"/>
    </source>
</evidence>
<evidence type="ECO:0000256" key="4">
    <source>
        <dbReference type="ARBA" id="ARBA00022606"/>
    </source>
</evidence>
<dbReference type="Pfam" id="PF13853">
    <property type="entry name" value="7tm_4"/>
    <property type="match status" value="1"/>
</dbReference>
<dbReference type="Proteomes" id="UP000694385">
    <property type="component" value="Unassembled WGS sequence"/>
</dbReference>
<keyword evidence="7 12" id="KW-1133">Transmembrane helix</keyword>
<feature type="transmembrane region" description="Helical" evidence="12">
    <location>
        <begin position="90"/>
        <end position="112"/>
    </location>
</feature>
<dbReference type="GO" id="GO:0004930">
    <property type="term" value="F:G protein-coupled receptor activity"/>
    <property type="evidence" value="ECO:0007669"/>
    <property type="project" value="UniProtKB-KW"/>
</dbReference>
<dbReference type="PROSITE" id="PS50262">
    <property type="entry name" value="G_PROTEIN_RECEP_F1_2"/>
    <property type="match status" value="1"/>
</dbReference>
<evidence type="ECO:0000313" key="15">
    <source>
        <dbReference type="Proteomes" id="UP000694385"/>
    </source>
</evidence>
<name>A0A8C5KZ30_JACJA</name>
<keyword evidence="11" id="KW-0807">Transducer</keyword>
<evidence type="ECO:0000256" key="5">
    <source>
        <dbReference type="ARBA" id="ARBA00022692"/>
    </source>
</evidence>
<keyword evidence="8" id="KW-0297">G-protein coupled receptor</keyword>
<organism evidence="14 15">
    <name type="scientific">Jaculus jaculus</name>
    <name type="common">Lesser Egyptian jerboa</name>
    <dbReference type="NCBI Taxonomy" id="51337"/>
    <lineage>
        <taxon>Eukaryota</taxon>
        <taxon>Metazoa</taxon>
        <taxon>Chordata</taxon>
        <taxon>Craniata</taxon>
        <taxon>Vertebrata</taxon>
        <taxon>Euteleostomi</taxon>
        <taxon>Mammalia</taxon>
        <taxon>Eutheria</taxon>
        <taxon>Euarchontoglires</taxon>
        <taxon>Glires</taxon>
        <taxon>Rodentia</taxon>
        <taxon>Myomorpha</taxon>
        <taxon>Dipodoidea</taxon>
        <taxon>Dipodidae</taxon>
        <taxon>Dipodinae</taxon>
        <taxon>Jaculus</taxon>
    </lineage>
</organism>
<dbReference type="GO" id="GO:0004984">
    <property type="term" value="F:olfactory receptor activity"/>
    <property type="evidence" value="ECO:0007669"/>
    <property type="project" value="InterPro"/>
</dbReference>
<feature type="transmembrane region" description="Helical" evidence="12">
    <location>
        <begin position="50"/>
        <end position="70"/>
    </location>
</feature>
<dbReference type="GO" id="GO:0005886">
    <property type="term" value="C:plasma membrane"/>
    <property type="evidence" value="ECO:0007669"/>
    <property type="project" value="UniProtKB-SubCell"/>
</dbReference>
<keyword evidence="10" id="KW-0675">Receptor</keyword>
<evidence type="ECO:0000256" key="10">
    <source>
        <dbReference type="ARBA" id="ARBA00023170"/>
    </source>
</evidence>
<keyword evidence="9 12" id="KW-0472">Membrane</keyword>
<evidence type="ECO:0000259" key="13">
    <source>
        <dbReference type="PROSITE" id="PS50262"/>
    </source>
</evidence>
<reference evidence="14" key="1">
    <citation type="submission" date="2025-08" db="UniProtKB">
        <authorList>
            <consortium name="Ensembl"/>
        </authorList>
    </citation>
    <scope>IDENTIFICATION</scope>
</reference>
<sequence>VNELIFLGITNNPEMIVPFFTMFLIIYLLNLLANLGMLTLIRVDSQLHTVIYFFLSHISLCNLCYSTVAGPKMLFDLLAEDKSVSIAGCALQFLTFCVFADSECVLLAVMAFDQYQAISSKPLLYTVNMSSTVYALIHTTLAFQLCFYVSNGINHFFCGLPPLYLLSCSEIKVNDLALFSILSAKGRVKAFSTCASHLTAVAIFQGAVLFMYFRPSSSYSLDQDKISSLFYTPKKIKIKM</sequence>
<evidence type="ECO:0000256" key="7">
    <source>
        <dbReference type="ARBA" id="ARBA00022989"/>
    </source>
</evidence>
<keyword evidence="5 12" id="KW-0812">Transmembrane</keyword>
<feature type="transmembrane region" description="Helical" evidence="12">
    <location>
        <begin position="16"/>
        <end position="38"/>
    </location>
</feature>
<dbReference type="Gene3D" id="1.20.1070.10">
    <property type="entry name" value="Rhodopsin 7-helix transmembrane proteins"/>
    <property type="match status" value="1"/>
</dbReference>
<evidence type="ECO:0000256" key="1">
    <source>
        <dbReference type="ARBA" id="ARBA00004141"/>
    </source>
</evidence>
<reference evidence="14" key="2">
    <citation type="submission" date="2025-09" db="UniProtKB">
        <authorList>
            <consortium name="Ensembl"/>
        </authorList>
    </citation>
    <scope>IDENTIFICATION</scope>
</reference>
<proteinExistence type="predicted"/>
<evidence type="ECO:0000256" key="12">
    <source>
        <dbReference type="SAM" id="Phobius"/>
    </source>
</evidence>
<evidence type="ECO:0000256" key="11">
    <source>
        <dbReference type="ARBA" id="ARBA00023224"/>
    </source>
</evidence>
<dbReference type="GeneTree" id="ENSGT01140000282514"/>
<accession>A0A8C5KZ30</accession>
<keyword evidence="15" id="KW-1185">Reference proteome</keyword>
<dbReference type="PANTHER" id="PTHR48018">
    <property type="entry name" value="OLFACTORY RECEPTOR"/>
    <property type="match status" value="1"/>
</dbReference>
<feature type="transmembrane region" description="Helical" evidence="12">
    <location>
        <begin position="194"/>
        <end position="213"/>
    </location>
</feature>
<dbReference type="OMA" id="PEMIVPF"/>
<keyword evidence="3" id="KW-1003">Cell membrane</keyword>
<keyword evidence="4" id="KW-0716">Sensory transduction</keyword>
<dbReference type="Ensembl" id="ENSJJAT00000024609.1">
    <property type="protein sequence ID" value="ENSJJAP00000018080.1"/>
    <property type="gene ID" value="ENSJJAG00000019455.1"/>
</dbReference>
<dbReference type="SUPFAM" id="SSF81321">
    <property type="entry name" value="Family A G protein-coupled receptor-like"/>
    <property type="match status" value="1"/>
</dbReference>
<evidence type="ECO:0000256" key="9">
    <source>
        <dbReference type="ARBA" id="ARBA00023136"/>
    </source>
</evidence>
<keyword evidence="6" id="KW-0552">Olfaction</keyword>